<evidence type="ECO:0000256" key="1">
    <source>
        <dbReference type="ARBA" id="ARBA00001957"/>
    </source>
</evidence>
<feature type="region of interest" description="Disordered" evidence="4">
    <location>
        <begin position="1052"/>
        <end position="1071"/>
    </location>
</feature>
<dbReference type="Pfam" id="PF00550">
    <property type="entry name" value="PP-binding"/>
    <property type="match status" value="1"/>
</dbReference>
<dbReference type="PANTHER" id="PTHR45527">
    <property type="entry name" value="NONRIBOSOMAL PEPTIDE SYNTHETASE"/>
    <property type="match status" value="1"/>
</dbReference>
<sequence>MNVEDMGRELVQRWRRRGRVASQSTQDGEAPLSFSQEGIWLFEQLHPGTPVNNLTFCGIVDGPLDIAALTAAVHQVCQRHSILRTTFTSEPRQVVHSDLVIEPEVVVLSSEDEAIQLAREAAREPFDLVAGPLLRVTVYQLPSARSVLSVTAHHLIADGWSLGVFLHELTAVGDVPWQYADLARQNRVAPSPADLAYWRDQLSDHSPLQLPTDYPRPAKPEFHSAFHSIHIGYNVLGRVRALAAETGTTPFMVLLAGFHVLLGRLSGGTDVTVGSPTATRQRVSAPQVIGPLVNMLPLRVDLSGAVSFREVLDRVRHSCLGAYAHQDVPFEKLVEEARSQSALSPLFQAMLVHQDAPADLRLGGVSLTPVLQEPSAVHHDLELYLWSGDDGITGFLGYDKDLFTAATAQRLVDRYVTLLSSAVAEPSQPVADLTMTFPGEVELRTELSEGKQIPVPDRLVHEWFELQADRTPDAVAVRAVDGELTYRQLDQRANQLAHHLRTHCAAGPETLVAICLPRTLDLITALFAVLKAGAAYVPIDPAYPTNRITYILNDAKAATLITTNDINVGDVNQVLIDHATGPTTRLTPTATKNNLAYVIYTSGSTGQPKGVMIEHHQTTAMITWALDTFTPTELTNVLASTSVCFDLSIYEIFTPLATGGSITLTEHNALDLITNPTHGTNSPHGTSPTPTNNPPHGADPTRTTDPTPGTGTGTGTGPTSTTSSPLDTNPPHGTAPTQGTILTPTTKPTLDANPDLTIGTNPPHVTDSTLETKPAPTTNRTSTTNSSLGTNPPHGADSTPTHDSTSTHDTNITLINTVPSIAQELLTSNALPTSASTINLAGEPLSPTLVRALYQQPHIRAVHNLYGPSEDTTYSTHAHTTPNDHRTPIGRPIHNTQAHILDANLRPVPIGSIGELYLSGSGITRGYHNQPTLTAERYLPGPQGQRLYRTGDHARWRPDQQLDYHGRTDHQIKHHGHRIEPTEIETTLHNHPHINQAAVTIKNDTLTAYIVAPQLNNDPTPLQTHLHKTLPTHMIPTLWVFLDTLPLTPNHKIDRNALPNPTPTTTPHQPPRTQIERLIATIWQHALDITTIGIHDNFFTLGGHSLLATRITNQLQTQLHITIPPHTLFEHPTIAELAHELTTASGIKTIPRLQRTEEDGRIILPASFGQERLWFLTQLDPQTTTAYHMTGAATLHGPLNTTALHHALHTTTQRHETLRTTLHHTTPNTQQPTHTNQTPTTTHIHHTPNTQPTNAPQSDPDTQQTGHTPRTTTTTPEHTAPTTAHTDQTTHSTSATGHTDQTTRTTLATSHTNQTSPTASATSYTYQSVHSASPTLNHVTANPSQLTDILNHEATHPFNLTQGPLLRATLIHHTHNHHTLIITMHHTISDGWSLTILLNEIGVHYRAWLSGTEEPLPPLEIQYADFASWQRDRFGAGELAEQVGYWRKQLAGSLPLELPTDFPRPPRQTFNGAAVPVHVDRCVAERIDEIARAEGTTVFVVLLVAYQILLARVSGQDDISVGSPVSGRQHPDVENLIGFFVNTLVFRSDLGRNPTFLEVLGRARRTCLDAYTHQEVPFEKLVAELQVERDLSRSPLCQAMLVHQESPLPTLDIDGVECTFGQPDQHTSQFDLTLRLEQTADGLHGELVYNTDLFESSTAERLVARYVVLLDRLTASPNTHLADVSAPPPEEVTLLAELTQGKQIPVPDRLVHEWFEIQADQTPDAVAVRAVDGELTYRQLDQRANQLAHHLRHQHHITPETLVGVCLPRTLDLIVALFAVLKSGAAYVPIDPAYPTNRITYILNDANAKALITTNDTNVGDVNRVLIDHATGPTTRLIPAGDKQNLAYVIYTSGSTGQPKGVMIEHHQTTAMITWALNTFTPTELTNVLASTSVCFDLSIYEIFAPLAAGGSITLTEHNALDLTINPDLGTNITLINTVPSVAEELLISNALPANASTINLAGEPLSPTLVRALYDQPHVKAVHNLYGPSEDTTYSTHARTRPKDQRTPIGRPIHNTQAHILDANLRPVPIGSIGELYLSGAGITRGYHNQPTLTAERYLPSP</sequence>
<evidence type="ECO:0000313" key="7">
    <source>
        <dbReference type="Proteomes" id="UP000295680"/>
    </source>
</evidence>
<dbReference type="RefSeq" id="WP_165960751.1">
    <property type="nucleotide sequence ID" value="NZ_SLWS01000007.1"/>
</dbReference>
<reference evidence="6 7" key="1">
    <citation type="submission" date="2019-03" db="EMBL/GenBank/DDBJ databases">
        <title>Genomic Encyclopedia of Type Strains, Phase IV (KMG-IV): sequencing the most valuable type-strain genomes for metagenomic binning, comparative biology and taxonomic classification.</title>
        <authorList>
            <person name="Goeker M."/>
        </authorList>
    </citation>
    <scope>NUCLEOTIDE SEQUENCE [LARGE SCALE GENOMIC DNA]</scope>
    <source>
        <strain evidence="6 7">DSM 45934</strain>
    </source>
</reference>
<dbReference type="InterPro" id="IPR023213">
    <property type="entry name" value="CAT-like_dom_sf"/>
</dbReference>
<comment type="caution">
    <text evidence="6">The sequence shown here is derived from an EMBL/GenBank/DDBJ whole genome shotgun (WGS) entry which is preliminary data.</text>
</comment>
<dbReference type="Gene3D" id="3.30.300.30">
    <property type="match status" value="1"/>
</dbReference>
<dbReference type="Pfam" id="PF00668">
    <property type="entry name" value="Condensation"/>
    <property type="match status" value="3"/>
</dbReference>
<dbReference type="PROSITE" id="PS50075">
    <property type="entry name" value="CARRIER"/>
    <property type="match status" value="1"/>
</dbReference>
<dbReference type="Pfam" id="PF13193">
    <property type="entry name" value="AMP-binding_C"/>
    <property type="match status" value="1"/>
</dbReference>
<dbReference type="GO" id="GO:0003824">
    <property type="term" value="F:catalytic activity"/>
    <property type="evidence" value="ECO:0007669"/>
    <property type="project" value="InterPro"/>
</dbReference>
<dbReference type="InterPro" id="IPR042099">
    <property type="entry name" value="ANL_N_sf"/>
</dbReference>
<dbReference type="InterPro" id="IPR036736">
    <property type="entry name" value="ACP-like_sf"/>
</dbReference>
<dbReference type="InterPro" id="IPR020845">
    <property type="entry name" value="AMP-binding_CS"/>
</dbReference>
<dbReference type="InterPro" id="IPR045851">
    <property type="entry name" value="AMP-bd_C_sf"/>
</dbReference>
<dbReference type="EMBL" id="SLWS01000007">
    <property type="protein sequence ID" value="TCO56106.1"/>
    <property type="molecule type" value="Genomic_DNA"/>
</dbReference>
<dbReference type="InterPro" id="IPR000873">
    <property type="entry name" value="AMP-dep_synth/lig_dom"/>
</dbReference>
<dbReference type="SMART" id="SM00823">
    <property type="entry name" value="PKS_PP"/>
    <property type="match status" value="1"/>
</dbReference>
<evidence type="ECO:0000259" key="5">
    <source>
        <dbReference type="PROSITE" id="PS50075"/>
    </source>
</evidence>
<dbReference type="FunFam" id="1.10.1200.10:FF:000005">
    <property type="entry name" value="Nonribosomal peptide synthetase 1"/>
    <property type="match status" value="1"/>
</dbReference>
<feature type="compositionally biased region" description="Polar residues" evidence="4">
    <location>
        <begin position="1297"/>
        <end position="1313"/>
    </location>
</feature>
<accession>A0A4R2JGN3</accession>
<dbReference type="InterPro" id="IPR001242">
    <property type="entry name" value="Condensation_dom"/>
</dbReference>
<dbReference type="Pfam" id="PF00501">
    <property type="entry name" value="AMP-binding"/>
    <property type="match status" value="3"/>
</dbReference>
<protein>
    <submittedName>
        <fullName evidence="6">Amino acid adenylation domain-containing protein</fullName>
    </submittedName>
</protein>
<keyword evidence="7" id="KW-1185">Reference proteome</keyword>
<dbReference type="PROSITE" id="PS00012">
    <property type="entry name" value="PHOSPHOPANTETHEINE"/>
    <property type="match status" value="1"/>
</dbReference>
<dbReference type="Gene3D" id="3.40.50.12780">
    <property type="entry name" value="N-terminal domain of ligase-like"/>
    <property type="match status" value="2"/>
</dbReference>
<dbReference type="Proteomes" id="UP000295680">
    <property type="component" value="Unassembled WGS sequence"/>
</dbReference>
<feature type="compositionally biased region" description="Polar residues" evidence="4">
    <location>
        <begin position="735"/>
        <end position="748"/>
    </location>
</feature>
<dbReference type="GO" id="GO:0031177">
    <property type="term" value="F:phosphopantetheine binding"/>
    <property type="evidence" value="ECO:0007669"/>
    <property type="project" value="InterPro"/>
</dbReference>
<organism evidence="6 7">
    <name type="scientific">Actinocrispum wychmicini</name>
    <dbReference type="NCBI Taxonomy" id="1213861"/>
    <lineage>
        <taxon>Bacteria</taxon>
        <taxon>Bacillati</taxon>
        <taxon>Actinomycetota</taxon>
        <taxon>Actinomycetes</taxon>
        <taxon>Pseudonocardiales</taxon>
        <taxon>Pseudonocardiaceae</taxon>
        <taxon>Actinocrispum</taxon>
    </lineage>
</organism>
<feature type="compositionally biased region" description="Low complexity" evidence="4">
    <location>
        <begin position="772"/>
        <end position="809"/>
    </location>
</feature>
<dbReference type="GO" id="GO:0044550">
    <property type="term" value="P:secondary metabolite biosynthetic process"/>
    <property type="evidence" value="ECO:0007669"/>
    <property type="project" value="TreeGrafter"/>
</dbReference>
<dbReference type="Gene3D" id="1.10.1200.10">
    <property type="entry name" value="ACP-like"/>
    <property type="match status" value="1"/>
</dbReference>
<feature type="compositionally biased region" description="Low complexity" evidence="4">
    <location>
        <begin position="1224"/>
        <end position="1254"/>
    </location>
</feature>
<comment type="cofactor">
    <cofactor evidence="1">
        <name>pantetheine 4'-phosphate</name>
        <dbReference type="ChEBI" id="CHEBI:47942"/>
    </cofactor>
</comment>
<dbReference type="SUPFAM" id="SSF52777">
    <property type="entry name" value="CoA-dependent acyltransferases"/>
    <property type="match status" value="4"/>
</dbReference>
<dbReference type="Gene3D" id="3.30.559.30">
    <property type="entry name" value="Nonribosomal peptide synthetase, condensation domain"/>
    <property type="match status" value="2"/>
</dbReference>
<feature type="compositionally biased region" description="Pro residues" evidence="4">
    <location>
        <begin position="1060"/>
        <end position="1070"/>
    </location>
</feature>
<dbReference type="GO" id="GO:0008610">
    <property type="term" value="P:lipid biosynthetic process"/>
    <property type="evidence" value="ECO:0007669"/>
    <property type="project" value="UniProtKB-ARBA"/>
</dbReference>
<feature type="compositionally biased region" description="Polar residues" evidence="4">
    <location>
        <begin position="674"/>
        <end position="690"/>
    </location>
</feature>
<feature type="non-terminal residue" evidence="6">
    <location>
        <position position="2063"/>
    </location>
</feature>
<dbReference type="InterPro" id="IPR020806">
    <property type="entry name" value="PKS_PP-bd"/>
</dbReference>
<feature type="compositionally biased region" description="Low complexity" evidence="4">
    <location>
        <begin position="1262"/>
        <end position="1296"/>
    </location>
</feature>
<feature type="compositionally biased region" description="Low complexity" evidence="4">
    <location>
        <begin position="1314"/>
        <end position="1326"/>
    </location>
</feature>
<feature type="region of interest" description="Disordered" evidence="4">
    <location>
        <begin position="1224"/>
        <end position="1326"/>
    </location>
</feature>
<dbReference type="InterPro" id="IPR009081">
    <property type="entry name" value="PP-bd_ACP"/>
</dbReference>
<dbReference type="PANTHER" id="PTHR45527:SF1">
    <property type="entry name" value="FATTY ACID SYNTHASE"/>
    <property type="match status" value="1"/>
</dbReference>
<feature type="region of interest" description="Disordered" evidence="4">
    <location>
        <begin position="1987"/>
        <end position="2012"/>
    </location>
</feature>
<proteinExistence type="predicted"/>
<keyword evidence="3" id="KW-0597">Phosphoprotein</keyword>
<dbReference type="GO" id="GO:0043041">
    <property type="term" value="P:amino acid activation for nonribosomal peptide biosynthetic process"/>
    <property type="evidence" value="ECO:0007669"/>
    <property type="project" value="TreeGrafter"/>
</dbReference>
<feature type="compositionally biased region" description="Low complexity" evidence="4">
    <location>
        <begin position="700"/>
        <end position="709"/>
    </location>
</feature>
<evidence type="ECO:0000256" key="3">
    <source>
        <dbReference type="ARBA" id="ARBA00022553"/>
    </source>
</evidence>
<evidence type="ECO:0000256" key="4">
    <source>
        <dbReference type="SAM" id="MobiDB-lite"/>
    </source>
</evidence>
<dbReference type="InterPro" id="IPR025110">
    <property type="entry name" value="AMP-bd_C"/>
</dbReference>
<feature type="compositionally biased region" description="Low complexity" evidence="4">
    <location>
        <begin position="717"/>
        <end position="731"/>
    </location>
</feature>
<dbReference type="CDD" id="cd19531">
    <property type="entry name" value="LCL_NRPS-like"/>
    <property type="match status" value="2"/>
</dbReference>
<dbReference type="GO" id="GO:0005737">
    <property type="term" value="C:cytoplasm"/>
    <property type="evidence" value="ECO:0007669"/>
    <property type="project" value="TreeGrafter"/>
</dbReference>
<name>A0A4R2JGN3_9PSEU</name>
<dbReference type="FunFam" id="3.40.50.980:FF:000001">
    <property type="entry name" value="Non-ribosomal peptide synthetase"/>
    <property type="match status" value="2"/>
</dbReference>
<dbReference type="SUPFAM" id="SSF47336">
    <property type="entry name" value="ACP-like"/>
    <property type="match status" value="1"/>
</dbReference>
<dbReference type="SUPFAM" id="SSF56801">
    <property type="entry name" value="Acetyl-CoA synthetase-like"/>
    <property type="match status" value="3"/>
</dbReference>
<keyword evidence="2" id="KW-0596">Phosphopantetheine</keyword>
<feature type="domain" description="Carrier" evidence="5">
    <location>
        <begin position="1070"/>
        <end position="1145"/>
    </location>
</feature>
<gene>
    <name evidence="6" type="ORF">EV192_107531</name>
</gene>
<dbReference type="Gene3D" id="3.30.559.10">
    <property type="entry name" value="Chloramphenicol acetyltransferase-like domain"/>
    <property type="match status" value="3"/>
</dbReference>
<evidence type="ECO:0000313" key="6">
    <source>
        <dbReference type="EMBL" id="TCO56106.1"/>
    </source>
</evidence>
<feature type="region of interest" description="Disordered" evidence="4">
    <location>
        <begin position="673"/>
        <end position="809"/>
    </location>
</feature>
<dbReference type="Gene3D" id="3.40.50.980">
    <property type="match status" value="2"/>
</dbReference>
<dbReference type="InterPro" id="IPR006162">
    <property type="entry name" value="Ppantetheine_attach_site"/>
</dbReference>
<dbReference type="PROSITE" id="PS00455">
    <property type="entry name" value="AMP_BINDING"/>
    <property type="match status" value="2"/>
</dbReference>
<evidence type="ECO:0000256" key="2">
    <source>
        <dbReference type="ARBA" id="ARBA00022450"/>
    </source>
</evidence>